<name>A0ABY2C141_9NEIS</name>
<feature type="region of interest" description="Disordered" evidence="1">
    <location>
        <begin position="42"/>
        <end position="76"/>
    </location>
</feature>
<organism evidence="2 3">
    <name type="scientific">Uruburuella suis</name>
    <dbReference type="NCBI Taxonomy" id="252130"/>
    <lineage>
        <taxon>Bacteria</taxon>
        <taxon>Pseudomonadati</taxon>
        <taxon>Pseudomonadota</taxon>
        <taxon>Betaproteobacteria</taxon>
        <taxon>Neisseriales</taxon>
        <taxon>Neisseriaceae</taxon>
        <taxon>Uruburuella</taxon>
    </lineage>
</organism>
<dbReference type="EMBL" id="SLXE01000006">
    <property type="protein sequence ID" value="TCP07850.1"/>
    <property type="molecule type" value="Genomic_DNA"/>
</dbReference>
<evidence type="ECO:0000256" key="1">
    <source>
        <dbReference type="SAM" id="MobiDB-lite"/>
    </source>
</evidence>
<evidence type="ECO:0000313" key="3">
    <source>
        <dbReference type="Proteomes" id="UP000294721"/>
    </source>
</evidence>
<dbReference type="Proteomes" id="UP000294721">
    <property type="component" value="Unassembled WGS sequence"/>
</dbReference>
<gene>
    <name evidence="2" type="ORF">EV680_10691</name>
</gene>
<feature type="compositionally biased region" description="Basic residues" evidence="1">
    <location>
        <begin position="66"/>
        <end position="76"/>
    </location>
</feature>
<protein>
    <submittedName>
        <fullName evidence="2">Uncharacterized protein</fullName>
    </submittedName>
</protein>
<accession>A0ABY2C141</accession>
<reference evidence="2 3" key="1">
    <citation type="submission" date="2019-03" db="EMBL/GenBank/DDBJ databases">
        <title>Genomic Encyclopedia of Type Strains, Phase IV (KMG-IV): sequencing the most valuable type-strain genomes for metagenomic binning, comparative biology and taxonomic classification.</title>
        <authorList>
            <person name="Goeker M."/>
        </authorList>
    </citation>
    <scope>NUCLEOTIDE SEQUENCE [LARGE SCALE GENOMIC DNA]</scope>
    <source>
        <strain evidence="2 3">DSM 17474</strain>
    </source>
</reference>
<keyword evidence="3" id="KW-1185">Reference proteome</keyword>
<comment type="caution">
    <text evidence="2">The sequence shown here is derived from an EMBL/GenBank/DDBJ whole genome shotgun (WGS) entry which is preliminary data.</text>
</comment>
<proteinExistence type="predicted"/>
<evidence type="ECO:0000313" key="2">
    <source>
        <dbReference type="EMBL" id="TCP07850.1"/>
    </source>
</evidence>
<sequence length="186" mass="21850">MSTYTIPQQPTGSDFRRPLTAFALFRRPFVFKHRAHSQHQHHNRYKLPAPCLPSQKQHKQPDNKKKAMRKPNHQPKYKHRLHSLAGVFPFSDGLQSRRKTEKACDFDKFTVLFTVLLIFNKIFFNKINLLIDKFVSLHKTITLFSTVFSRHNRRRLVIPLFQKAAIPCGQFAPLFKAELCRRQVVG</sequence>